<feature type="region of interest" description="Disordered" evidence="1">
    <location>
        <begin position="165"/>
        <end position="186"/>
    </location>
</feature>
<feature type="compositionally biased region" description="Low complexity" evidence="1">
    <location>
        <begin position="27"/>
        <end position="38"/>
    </location>
</feature>
<feature type="region of interest" description="Disordered" evidence="1">
    <location>
        <begin position="297"/>
        <end position="357"/>
    </location>
</feature>
<sequence>MSRPSNKRQRFDGPSVEEGASSHIFASPSSGPNPQSGSVLRPCSYEITLNHDTGLKRCLYAAPLSLQHKEAKSEWATRLVKWTSASGDQQVITDRYDAIHLLQDLPPKVPLTSAKEDDDVGWSDLDSDTEDLFYMTDAEAASFSHAKAKARLEAHHAARLASLRSPTPLSAPTTPQIDTKRPSIPGADTTAKIGLSKSQFELMQKAARGLSNSTNPSLLELKILANHGGDDRFAFLHSSIRSKKGDEITDPARVWEELKKAKGEMSYEDVLRLLQPSRQTILQGNSGTRLGLVAYDDSDSEDESEQQAGATAATPLPANKADTVEENADEDAEKKRKQAERLARAKAWLKTRSKQAP</sequence>
<evidence type="ECO:0000313" key="4">
    <source>
        <dbReference type="Proteomes" id="UP000179920"/>
    </source>
</evidence>
<evidence type="ECO:0000256" key="1">
    <source>
        <dbReference type="SAM" id="MobiDB-lite"/>
    </source>
</evidence>
<feature type="compositionally biased region" description="Basic residues" evidence="1">
    <location>
        <begin position="347"/>
        <end position="357"/>
    </location>
</feature>
<dbReference type="EMBL" id="ULHB01000011">
    <property type="protein sequence ID" value="SYW75821.1"/>
    <property type="molecule type" value="Genomic_DNA"/>
</dbReference>
<protein>
    <recommendedName>
        <fullName evidence="6">SURP motif domain-containing protein</fullName>
    </recommendedName>
</protein>
<gene>
    <name evidence="3" type="ORF">UBRO2_00976</name>
    <name evidence="2" type="ORF">UBRO_08317</name>
</gene>
<reference evidence="4" key="2">
    <citation type="submission" date="2016-04" db="EMBL/GenBank/DDBJ databases">
        <authorList>
            <person name="Guldener U."/>
            <person name="Guldener U."/>
        </authorList>
    </citation>
    <scope>NUCLEOTIDE SEQUENCE [LARGE SCALE GENOMIC DNA]</scope>
    <source>
        <strain evidence="4">UB2112</strain>
    </source>
</reference>
<dbReference type="AlphaFoldDB" id="A0A1K0GI49"/>
<dbReference type="Proteomes" id="UP000658997">
    <property type="component" value="Unassembled WGS sequence"/>
</dbReference>
<accession>A0A1K0GI49</accession>
<evidence type="ECO:0008006" key="6">
    <source>
        <dbReference type="Google" id="ProtNLM"/>
    </source>
</evidence>
<reference evidence="3" key="3">
    <citation type="submission" date="2018-08" db="EMBL/GenBank/DDBJ databases">
        <authorList>
            <person name="Guldener U."/>
        </authorList>
    </citation>
    <scope>NUCLEOTIDE SEQUENCE</scope>
    <source>
        <strain evidence="3">UB2</strain>
    </source>
</reference>
<keyword evidence="5" id="KW-1185">Reference proteome</keyword>
<feature type="region of interest" description="Disordered" evidence="1">
    <location>
        <begin position="1"/>
        <end position="40"/>
    </location>
</feature>
<evidence type="ECO:0000313" key="5">
    <source>
        <dbReference type="Proteomes" id="UP000658997"/>
    </source>
</evidence>
<name>A0A1K0GI49_9BASI</name>
<proteinExistence type="predicted"/>
<feature type="compositionally biased region" description="Polar residues" evidence="1">
    <location>
        <begin position="167"/>
        <end position="177"/>
    </location>
</feature>
<reference evidence="2" key="1">
    <citation type="submission" date="2016-04" db="EMBL/GenBank/DDBJ databases">
        <authorList>
            <person name="Evans L.H."/>
            <person name="Alamgir A."/>
            <person name="Owens N."/>
            <person name="Weber N.D."/>
            <person name="Virtaneva K."/>
            <person name="Barbian K."/>
            <person name="Babar A."/>
            <person name="Rosenke K."/>
        </authorList>
    </citation>
    <scope>NUCLEOTIDE SEQUENCE</scope>
    <source>
        <strain evidence="2">UB2112</strain>
    </source>
</reference>
<dbReference type="EMBL" id="LT558117">
    <property type="protein sequence ID" value="SAM64792.1"/>
    <property type="molecule type" value="Genomic_DNA"/>
</dbReference>
<evidence type="ECO:0000313" key="2">
    <source>
        <dbReference type="EMBL" id="SAM64792.1"/>
    </source>
</evidence>
<evidence type="ECO:0000313" key="3">
    <source>
        <dbReference type="EMBL" id="SYW75821.1"/>
    </source>
</evidence>
<organism evidence="2 4">
    <name type="scientific">Ustilago bromivora</name>
    <dbReference type="NCBI Taxonomy" id="307758"/>
    <lineage>
        <taxon>Eukaryota</taxon>
        <taxon>Fungi</taxon>
        <taxon>Dikarya</taxon>
        <taxon>Basidiomycota</taxon>
        <taxon>Ustilaginomycotina</taxon>
        <taxon>Ustilaginomycetes</taxon>
        <taxon>Ustilaginales</taxon>
        <taxon>Ustilaginaceae</taxon>
        <taxon>Ustilago</taxon>
    </lineage>
</organism>
<dbReference type="OrthoDB" id="2552978at2759"/>
<dbReference type="Proteomes" id="UP000179920">
    <property type="component" value="Chromosome I"/>
</dbReference>